<dbReference type="OrthoDB" id="9812409at2"/>
<feature type="domain" description="DUF4126" evidence="2">
    <location>
        <begin position="3"/>
        <end position="151"/>
    </location>
</feature>
<dbReference type="EMBL" id="CP030840">
    <property type="protein sequence ID" value="AXC10354.1"/>
    <property type="molecule type" value="Genomic_DNA"/>
</dbReference>
<dbReference type="Proteomes" id="UP000253606">
    <property type="component" value="Chromosome"/>
</dbReference>
<evidence type="ECO:0000259" key="2">
    <source>
        <dbReference type="Pfam" id="PF13548"/>
    </source>
</evidence>
<evidence type="ECO:0000256" key="1">
    <source>
        <dbReference type="SAM" id="Phobius"/>
    </source>
</evidence>
<name>A0A2Z5FV32_9BACT</name>
<evidence type="ECO:0000313" key="4">
    <source>
        <dbReference type="Proteomes" id="UP000253606"/>
    </source>
</evidence>
<dbReference type="RefSeq" id="WP_114206009.1">
    <property type="nucleotide sequence ID" value="NZ_CP030840.1"/>
</dbReference>
<keyword evidence="1" id="KW-0812">Transmembrane</keyword>
<dbReference type="Pfam" id="PF13548">
    <property type="entry name" value="DUF4126"/>
    <property type="match status" value="1"/>
</dbReference>
<feature type="transmembrane region" description="Helical" evidence="1">
    <location>
        <begin position="77"/>
        <end position="93"/>
    </location>
</feature>
<feature type="transmembrane region" description="Helical" evidence="1">
    <location>
        <begin position="37"/>
        <end position="57"/>
    </location>
</feature>
<dbReference type="KEGG" id="abas:ACPOL_1003"/>
<protein>
    <recommendedName>
        <fullName evidence="2">DUF4126 domain-containing protein</fullName>
    </recommendedName>
</protein>
<accession>A0A2Z5FV32</accession>
<dbReference type="InterPro" id="IPR025196">
    <property type="entry name" value="DUF4126"/>
</dbReference>
<dbReference type="AlphaFoldDB" id="A0A2Z5FV32"/>
<proteinExistence type="predicted"/>
<sequence>MTLLLMFGFGFVSGLRALTAIAAISWAARLERLSLAGSWLGFLGYHWTPWLLTLAALGEIVNDKLPKTPSRKTPPQFAVRIVLGAISGAAIGIPAGSTLAGIALGALGAIVGTLLGAAARARLVRGIGGKDLPIALTEDAVAVGLVLFLVQLT</sequence>
<keyword evidence="1" id="KW-1133">Transmembrane helix</keyword>
<reference evidence="3 4" key="1">
    <citation type="journal article" date="2018" name="Front. Microbiol.">
        <title>Hydrolytic Capabilities as a Key to Environmental Success: Chitinolytic and Cellulolytic Acidobacteria From Acidic Sub-arctic Soils and Boreal Peatlands.</title>
        <authorList>
            <person name="Belova S.E."/>
            <person name="Ravin N.V."/>
            <person name="Pankratov T.A."/>
            <person name="Rakitin A.L."/>
            <person name="Ivanova A.A."/>
            <person name="Beletsky A.V."/>
            <person name="Mardanov A.V."/>
            <person name="Sinninghe Damste J.S."/>
            <person name="Dedysh S.N."/>
        </authorList>
    </citation>
    <scope>NUCLEOTIDE SEQUENCE [LARGE SCALE GENOMIC DNA]</scope>
    <source>
        <strain evidence="3 4">SBC82</strain>
    </source>
</reference>
<evidence type="ECO:0000313" key="3">
    <source>
        <dbReference type="EMBL" id="AXC10354.1"/>
    </source>
</evidence>
<organism evidence="3 4">
    <name type="scientific">Acidisarcina polymorpha</name>
    <dbReference type="NCBI Taxonomy" id="2211140"/>
    <lineage>
        <taxon>Bacteria</taxon>
        <taxon>Pseudomonadati</taxon>
        <taxon>Acidobacteriota</taxon>
        <taxon>Terriglobia</taxon>
        <taxon>Terriglobales</taxon>
        <taxon>Acidobacteriaceae</taxon>
        <taxon>Acidisarcina</taxon>
    </lineage>
</organism>
<keyword evidence="4" id="KW-1185">Reference proteome</keyword>
<keyword evidence="1" id="KW-0472">Membrane</keyword>
<gene>
    <name evidence="3" type="ORF">ACPOL_1003</name>
</gene>